<accession>A0A5F2BVA7</accession>
<gene>
    <name evidence="1" type="ORF">EHQ81_18830</name>
    <name evidence="2" type="ORF">EHQ82_21350</name>
</gene>
<evidence type="ECO:0000313" key="3">
    <source>
        <dbReference type="Proteomes" id="UP000297832"/>
    </source>
</evidence>
<dbReference type="EMBL" id="RQGV01000025">
    <property type="protein sequence ID" value="TGM10683.1"/>
    <property type="molecule type" value="Genomic_DNA"/>
</dbReference>
<dbReference type="AlphaFoldDB" id="A0A5F2BVA7"/>
<keyword evidence="4" id="KW-1185">Reference proteome</keyword>
<sequence length="303" mass="34960">MSKKEERLSLPNEYSDIDKIDQVKFLATDVLTREKKDSPEKAISGSELVELINQYYPDHGVNTNTLWQYLSVLANSSDNPINKPGRNKGFYVLSKTESKAGLGIEPEQEDESHRIQREKLLYPIFSQWLLGKGVKRIKDTSSGRNQDLGTWGNPDITGIIIREVMGNLQDIEINTLEIKTSISNWKYSIFEAVAHKRFSNRSYYCFAHPENLIPKIDDDLRYYAEIYDIGILILPLEDKIYKKLTSEKGSEINSNVLTEYSATDIIEYFSAKKDNTHLHFRDRFLKALNINTEGELREWGVLR</sequence>
<reference evidence="2" key="1">
    <citation type="submission" date="2018-10" db="EMBL/GenBank/DDBJ databases">
        <authorList>
            <person name="Vincent A.T."/>
            <person name="Schiettekatte O."/>
            <person name="Bourhy P."/>
            <person name="Veyrier F.J."/>
            <person name="Picardeau M."/>
        </authorList>
    </citation>
    <scope>NUCLEOTIDE SEQUENCE</scope>
    <source>
        <strain evidence="2">201702406</strain>
    </source>
</reference>
<evidence type="ECO:0000313" key="2">
    <source>
        <dbReference type="EMBL" id="TGM11014.1"/>
    </source>
</evidence>
<organism evidence="1 3">
    <name type="scientific">Leptospira selangorensis</name>
    <dbReference type="NCBI Taxonomy" id="2484982"/>
    <lineage>
        <taxon>Bacteria</taxon>
        <taxon>Pseudomonadati</taxon>
        <taxon>Spirochaetota</taxon>
        <taxon>Spirochaetia</taxon>
        <taxon>Leptospirales</taxon>
        <taxon>Leptospiraceae</taxon>
        <taxon>Leptospira</taxon>
    </lineage>
</organism>
<comment type="caution">
    <text evidence="1">The sequence shown here is derived from an EMBL/GenBank/DDBJ whole genome shotgun (WGS) entry which is preliminary data.</text>
</comment>
<dbReference type="Proteomes" id="UP000297832">
    <property type="component" value="Unassembled WGS sequence"/>
</dbReference>
<evidence type="ECO:0000313" key="4">
    <source>
        <dbReference type="Proteomes" id="UP000298057"/>
    </source>
</evidence>
<evidence type="ECO:0000313" key="1">
    <source>
        <dbReference type="EMBL" id="TGM10683.1"/>
    </source>
</evidence>
<name>A0A5F2BVA7_9LEPT</name>
<reference evidence="1 3" key="2">
    <citation type="journal article" date="2019" name="PLoS Negl. Trop. Dis.">
        <title>Revisiting the worldwide diversity of Leptospira species in the environment.</title>
        <authorList>
            <person name="Vincent A.T."/>
            <person name="Schiettekatte O."/>
            <person name="Bourhy P."/>
            <person name="Veyrier F.J."/>
            <person name="Picardeau M."/>
        </authorList>
    </citation>
    <scope>NUCLEOTIDE SEQUENCE [LARGE SCALE GENOMIC DNA]</scope>
    <source>
        <strain evidence="1 3">201702405</strain>
        <strain evidence="2">201702406</strain>
    </source>
</reference>
<dbReference type="EMBL" id="RQGU01000164">
    <property type="protein sequence ID" value="TGM11014.1"/>
    <property type="molecule type" value="Genomic_DNA"/>
</dbReference>
<proteinExistence type="predicted"/>
<dbReference type="Proteomes" id="UP000298057">
    <property type="component" value="Unassembled WGS sequence"/>
</dbReference>
<dbReference type="RefSeq" id="WP_135629321.1">
    <property type="nucleotide sequence ID" value="NZ_RQGU01000164.1"/>
</dbReference>
<protein>
    <submittedName>
        <fullName evidence="1">Uncharacterized protein</fullName>
    </submittedName>
</protein>